<dbReference type="NCBIfam" id="TIGR01027">
    <property type="entry name" value="proB"/>
    <property type="match status" value="1"/>
</dbReference>
<evidence type="ECO:0000313" key="10">
    <source>
        <dbReference type="EMBL" id="MFC7256025.1"/>
    </source>
</evidence>
<dbReference type="FunFam" id="3.40.1160.10:FF:000006">
    <property type="entry name" value="Glutamate 5-kinase"/>
    <property type="match status" value="1"/>
</dbReference>
<sequence>MSEAVEREAVEHTRQLAADADRVVVKAGTNSLTDDESNLDDAKLDKLVDDVEDLLSRGKDVILVSSGAIGAGQGRIDHPTETVEESQALSTVGQSHLMRRYTESFERYGRKVAQILLTEHDLEDPERFTNFRNTIETLLDWGVVPIINENDAVATEEIRIGDNDMLSSSVAIGVDVDLLVTLTDVDGVYTGNPKDDADAERIEAVGRNYGRVQELIAGGSSEGIGFGGIRTKVQGARDASEHGIPAIIAGSAEPDVLERIATGKPVGTIFVPVNGVTDD</sequence>
<feature type="binding site" evidence="8">
    <location>
        <position position="26"/>
    </location>
    <ligand>
        <name>ATP</name>
        <dbReference type="ChEBI" id="CHEBI:30616"/>
    </ligand>
</feature>
<accession>A0ABD6A0D5</accession>
<keyword evidence="1 8" id="KW-0963">Cytoplasm</keyword>
<feature type="domain" description="Aspartate/glutamate/uridylate kinase" evidence="9">
    <location>
        <begin position="22"/>
        <end position="249"/>
    </location>
</feature>
<feature type="binding site" evidence="8">
    <location>
        <begin position="183"/>
        <end position="184"/>
    </location>
    <ligand>
        <name>ATP</name>
        <dbReference type="ChEBI" id="CHEBI:30616"/>
    </ligand>
</feature>
<evidence type="ECO:0000256" key="3">
    <source>
        <dbReference type="ARBA" id="ARBA00022650"/>
    </source>
</evidence>
<keyword evidence="4 8" id="KW-0808">Transferase</keyword>
<dbReference type="Gene3D" id="3.40.1160.10">
    <property type="entry name" value="Acetylglutamate kinase-like"/>
    <property type="match status" value="1"/>
</dbReference>
<dbReference type="InterPro" id="IPR001057">
    <property type="entry name" value="Glu/AcGlu_kinase"/>
</dbReference>
<dbReference type="Pfam" id="PF00696">
    <property type="entry name" value="AA_kinase"/>
    <property type="match status" value="1"/>
</dbReference>
<gene>
    <name evidence="8 10" type="primary">proB</name>
    <name evidence="10" type="ORF">ACFQKE_12105</name>
</gene>
<dbReference type="InterPro" id="IPR005715">
    <property type="entry name" value="Glu_5kinase/COase_Synthase"/>
</dbReference>
<dbReference type="Proteomes" id="UP001596434">
    <property type="component" value="Unassembled WGS sequence"/>
</dbReference>
<evidence type="ECO:0000256" key="7">
    <source>
        <dbReference type="ARBA" id="ARBA00022840"/>
    </source>
</evidence>
<evidence type="ECO:0000256" key="4">
    <source>
        <dbReference type="ARBA" id="ARBA00022679"/>
    </source>
</evidence>
<comment type="caution">
    <text evidence="8">Lacks conserved residue(s) required for the propagation of feature annotation.</text>
</comment>
<organism evidence="10 11">
    <name type="scientific">Haloplanus litoreus</name>
    <dbReference type="NCBI Taxonomy" id="767515"/>
    <lineage>
        <taxon>Archaea</taxon>
        <taxon>Methanobacteriati</taxon>
        <taxon>Methanobacteriota</taxon>
        <taxon>Stenosarchaea group</taxon>
        <taxon>Halobacteria</taxon>
        <taxon>Halobacteriales</taxon>
        <taxon>Haloferacaceae</taxon>
        <taxon>Haloplanus</taxon>
    </lineage>
</organism>
<protein>
    <recommendedName>
        <fullName evidence="8">Glutamate 5-kinase</fullName>
        <ecNumber evidence="8">2.7.2.11</ecNumber>
    </recommendedName>
    <alternativeName>
        <fullName evidence="8">Gamma-glutamyl kinase</fullName>
        <shortName evidence="8">GK</shortName>
    </alternativeName>
</protein>
<evidence type="ECO:0000256" key="5">
    <source>
        <dbReference type="ARBA" id="ARBA00022741"/>
    </source>
</evidence>
<comment type="catalytic activity">
    <reaction evidence="8">
        <text>L-glutamate + ATP = L-glutamyl 5-phosphate + ADP</text>
        <dbReference type="Rhea" id="RHEA:14877"/>
        <dbReference type="ChEBI" id="CHEBI:29985"/>
        <dbReference type="ChEBI" id="CHEBI:30616"/>
        <dbReference type="ChEBI" id="CHEBI:58274"/>
        <dbReference type="ChEBI" id="CHEBI:456216"/>
        <dbReference type="EC" id="2.7.2.11"/>
    </reaction>
</comment>
<comment type="subcellular location">
    <subcellularLocation>
        <location evidence="8">Cytoplasm</location>
    </subcellularLocation>
</comment>
<keyword evidence="3 8" id="KW-0641">Proline biosynthesis</keyword>
<dbReference type="EC" id="2.7.2.11" evidence="8"/>
<name>A0ABD6A0D5_9EURY</name>
<dbReference type="InterPro" id="IPR036393">
    <property type="entry name" value="AceGlu_kinase-like_sf"/>
</dbReference>
<dbReference type="PANTHER" id="PTHR43654:SF1">
    <property type="entry name" value="ISOPENTENYL PHOSPHATE KINASE"/>
    <property type="match status" value="1"/>
</dbReference>
<comment type="pathway">
    <text evidence="8">Amino-acid biosynthesis; L-proline biosynthesis; L-glutamate 5-semialdehyde from L-glutamate: step 1/2.</text>
</comment>
<dbReference type="InterPro" id="IPR011529">
    <property type="entry name" value="Glu_5kinase"/>
</dbReference>
<feature type="binding site" evidence="8">
    <location>
        <position position="66"/>
    </location>
    <ligand>
        <name>substrate</name>
    </ligand>
</feature>
<proteinExistence type="inferred from homology"/>
<dbReference type="CDD" id="cd04242">
    <property type="entry name" value="AAK_G5K_ProB"/>
    <property type="match status" value="1"/>
</dbReference>
<dbReference type="InterPro" id="IPR041739">
    <property type="entry name" value="G5K_ProB"/>
</dbReference>
<evidence type="ECO:0000256" key="6">
    <source>
        <dbReference type="ARBA" id="ARBA00022777"/>
    </source>
</evidence>
<feature type="binding site" evidence="8">
    <location>
        <position position="163"/>
    </location>
    <ligand>
        <name>substrate</name>
    </ligand>
</feature>
<evidence type="ECO:0000256" key="8">
    <source>
        <dbReference type="HAMAP-Rule" id="MF_00456"/>
    </source>
</evidence>
<dbReference type="GO" id="GO:0005737">
    <property type="term" value="C:cytoplasm"/>
    <property type="evidence" value="ECO:0007669"/>
    <property type="project" value="UniProtKB-SubCell"/>
</dbReference>
<dbReference type="PANTHER" id="PTHR43654">
    <property type="entry name" value="GLUTAMATE 5-KINASE"/>
    <property type="match status" value="1"/>
</dbReference>
<comment type="similarity">
    <text evidence="8">Belongs to the glutamate 5-kinase family.</text>
</comment>
<dbReference type="GO" id="GO:0055129">
    <property type="term" value="P:L-proline biosynthetic process"/>
    <property type="evidence" value="ECO:0007669"/>
    <property type="project" value="UniProtKB-UniRule"/>
</dbReference>
<dbReference type="GO" id="GO:0004349">
    <property type="term" value="F:glutamate 5-kinase activity"/>
    <property type="evidence" value="ECO:0007669"/>
    <property type="project" value="UniProtKB-UniRule"/>
</dbReference>
<dbReference type="SUPFAM" id="SSF53633">
    <property type="entry name" value="Carbamate kinase-like"/>
    <property type="match status" value="1"/>
</dbReference>
<feature type="binding site" evidence="8">
    <location>
        <position position="151"/>
    </location>
    <ligand>
        <name>substrate</name>
    </ligand>
</feature>
<evidence type="ECO:0000256" key="2">
    <source>
        <dbReference type="ARBA" id="ARBA00022605"/>
    </source>
</evidence>
<comment type="caution">
    <text evidence="10">The sequence shown here is derived from an EMBL/GenBank/DDBJ whole genome shotgun (WGS) entry which is preliminary data.</text>
</comment>
<dbReference type="PIRSF" id="PIRSF000729">
    <property type="entry name" value="GK"/>
    <property type="match status" value="1"/>
</dbReference>
<evidence type="ECO:0000259" key="9">
    <source>
        <dbReference type="Pfam" id="PF00696"/>
    </source>
</evidence>
<keyword evidence="11" id="KW-1185">Reference proteome</keyword>
<keyword evidence="2 8" id="KW-0028">Amino-acid biosynthesis</keyword>
<dbReference type="GO" id="GO:0005524">
    <property type="term" value="F:ATP binding"/>
    <property type="evidence" value="ECO:0007669"/>
    <property type="project" value="UniProtKB-KW"/>
</dbReference>
<evidence type="ECO:0000256" key="1">
    <source>
        <dbReference type="ARBA" id="ARBA00022490"/>
    </source>
</evidence>
<dbReference type="EMBL" id="JBHTAT010000001">
    <property type="protein sequence ID" value="MFC7256025.1"/>
    <property type="molecule type" value="Genomic_DNA"/>
</dbReference>
<comment type="function">
    <text evidence="8">Catalyzes the transfer of a phosphate group to glutamate to form L-glutamate 5-phosphate.</text>
</comment>
<dbReference type="GeneID" id="96954405"/>
<keyword evidence="5 8" id="KW-0547">Nucleotide-binding</keyword>
<dbReference type="RefSeq" id="WP_379704479.1">
    <property type="nucleotide sequence ID" value="NZ_JBHTAT010000001.1"/>
</dbReference>
<keyword evidence="6 8" id="KW-0418">Kinase</keyword>
<keyword evidence="7 8" id="KW-0067">ATP-binding</keyword>
<reference evidence="10 11" key="1">
    <citation type="journal article" date="2019" name="Int. J. Syst. Evol. Microbiol.">
        <title>The Global Catalogue of Microorganisms (GCM) 10K type strain sequencing project: providing services to taxonomists for standard genome sequencing and annotation.</title>
        <authorList>
            <consortium name="The Broad Institute Genomics Platform"/>
            <consortium name="The Broad Institute Genome Sequencing Center for Infectious Disease"/>
            <person name="Wu L."/>
            <person name="Ma J."/>
        </authorList>
    </citation>
    <scope>NUCLEOTIDE SEQUENCE [LARGE SCALE GENOMIC DNA]</scope>
    <source>
        <strain evidence="10 11">GX21</strain>
    </source>
</reference>
<dbReference type="AlphaFoldDB" id="A0ABD6A0D5"/>
<evidence type="ECO:0000313" key="11">
    <source>
        <dbReference type="Proteomes" id="UP001596434"/>
    </source>
</evidence>
<dbReference type="PRINTS" id="PR00474">
    <property type="entry name" value="GLU5KINASE"/>
</dbReference>
<dbReference type="InterPro" id="IPR001048">
    <property type="entry name" value="Asp/Glu/Uridylate_kinase"/>
</dbReference>
<dbReference type="HAMAP" id="MF_00456">
    <property type="entry name" value="ProB"/>
    <property type="match status" value="1"/>
</dbReference>